<protein>
    <submittedName>
        <fullName evidence="9">TonB-dependent receptor plug domain-containing protein</fullName>
    </submittedName>
</protein>
<dbReference type="InterPro" id="IPR036942">
    <property type="entry name" value="Beta-barrel_TonB_sf"/>
</dbReference>
<dbReference type="GO" id="GO:0009279">
    <property type="term" value="C:cell outer membrane"/>
    <property type="evidence" value="ECO:0007669"/>
    <property type="project" value="UniProtKB-SubCell"/>
</dbReference>
<dbReference type="EMBL" id="JACYFG010000006">
    <property type="protein sequence ID" value="MBD5778559.1"/>
    <property type="molecule type" value="Genomic_DNA"/>
</dbReference>
<keyword evidence="5" id="KW-0472">Membrane</keyword>
<gene>
    <name evidence="9" type="ORF">IEN85_03585</name>
</gene>
<evidence type="ECO:0000256" key="6">
    <source>
        <dbReference type="ARBA" id="ARBA00023237"/>
    </source>
</evidence>
<evidence type="ECO:0000256" key="5">
    <source>
        <dbReference type="ARBA" id="ARBA00023136"/>
    </source>
</evidence>
<dbReference type="SUPFAM" id="SSF56935">
    <property type="entry name" value="Porins"/>
    <property type="match status" value="1"/>
</dbReference>
<dbReference type="Gene3D" id="2.40.170.20">
    <property type="entry name" value="TonB-dependent receptor, beta-barrel domain"/>
    <property type="match status" value="2"/>
</dbReference>
<dbReference type="PANTHER" id="PTHR32552">
    <property type="entry name" value="FERRICHROME IRON RECEPTOR-RELATED"/>
    <property type="match status" value="1"/>
</dbReference>
<dbReference type="RefSeq" id="WP_191615695.1">
    <property type="nucleotide sequence ID" value="NZ_JACYFG010000006.1"/>
</dbReference>
<name>A0A927IG94_9BACT</name>
<keyword evidence="6" id="KW-0998">Cell outer membrane</keyword>
<evidence type="ECO:0000256" key="1">
    <source>
        <dbReference type="ARBA" id="ARBA00004571"/>
    </source>
</evidence>
<evidence type="ECO:0000313" key="10">
    <source>
        <dbReference type="Proteomes" id="UP000622317"/>
    </source>
</evidence>
<comment type="caution">
    <text evidence="9">The sequence shown here is derived from an EMBL/GenBank/DDBJ whole genome shotgun (WGS) entry which is preliminary data.</text>
</comment>
<evidence type="ECO:0000256" key="7">
    <source>
        <dbReference type="SAM" id="SignalP"/>
    </source>
</evidence>
<evidence type="ECO:0000256" key="4">
    <source>
        <dbReference type="ARBA" id="ARBA00022692"/>
    </source>
</evidence>
<dbReference type="GO" id="GO:0015344">
    <property type="term" value="F:siderophore uptake transmembrane transporter activity"/>
    <property type="evidence" value="ECO:0007669"/>
    <property type="project" value="TreeGrafter"/>
</dbReference>
<dbReference type="Pfam" id="PF07715">
    <property type="entry name" value="Plug"/>
    <property type="match status" value="1"/>
</dbReference>
<keyword evidence="10" id="KW-1185">Reference proteome</keyword>
<keyword evidence="7" id="KW-0732">Signal</keyword>
<organism evidence="9 10">
    <name type="scientific">Pelagicoccus enzymogenes</name>
    <dbReference type="NCBI Taxonomy" id="2773457"/>
    <lineage>
        <taxon>Bacteria</taxon>
        <taxon>Pseudomonadati</taxon>
        <taxon>Verrucomicrobiota</taxon>
        <taxon>Opitutia</taxon>
        <taxon>Puniceicoccales</taxon>
        <taxon>Pelagicoccaceae</taxon>
        <taxon>Pelagicoccus</taxon>
    </lineage>
</organism>
<evidence type="ECO:0000313" key="9">
    <source>
        <dbReference type="EMBL" id="MBD5778559.1"/>
    </source>
</evidence>
<keyword evidence="3" id="KW-1134">Transmembrane beta strand</keyword>
<proteinExistence type="predicted"/>
<feature type="signal peptide" evidence="7">
    <location>
        <begin position="1"/>
        <end position="21"/>
    </location>
</feature>
<keyword evidence="9" id="KW-0675">Receptor</keyword>
<keyword evidence="4" id="KW-0812">Transmembrane</keyword>
<dbReference type="PANTHER" id="PTHR32552:SF84">
    <property type="entry name" value="TONB-DEPENDENT RECEPTOR-RELATED"/>
    <property type="match status" value="1"/>
</dbReference>
<keyword evidence="2" id="KW-0813">Transport</keyword>
<dbReference type="AlphaFoldDB" id="A0A927IG94"/>
<dbReference type="InterPro" id="IPR012910">
    <property type="entry name" value="Plug_dom"/>
</dbReference>
<comment type="subcellular location">
    <subcellularLocation>
        <location evidence="1">Cell outer membrane</location>
        <topology evidence="1">Multi-pass membrane protein</topology>
    </subcellularLocation>
</comment>
<feature type="chain" id="PRO_5036930740" evidence="7">
    <location>
        <begin position="22"/>
        <end position="1095"/>
    </location>
</feature>
<feature type="domain" description="TonB-dependent receptor plug" evidence="8">
    <location>
        <begin position="60"/>
        <end position="173"/>
    </location>
</feature>
<sequence length="1095" mass="120447">MKKIPLLILGAPLFATLPTYAQSDDEDDTFELSPFVVSANEDTGYMATSTLAGSRLRSSLQDVSASISVVTEEFMDDTGSTDAKSLLVYTVGTEIGGSGGNFSATGASSGFADERTSRASATGRNRVRGLASADLTRNYFATDIPFDSYNTSRVEVNRGANSILFGLGSPAGIINNSTETALYEDSTTVEAKVGSYGSIRGVLDINRVVIEDQLAIRIIGLEDRQKFQQKPAFENDSRLFVSLDSKPFANSDGALAKLSLRGNYEKGEIEANRPRITPPSDNITSWFDPWDPASEPKFTFDPGNTPYGNRNRSEAEPMGGALRNPVVIYPDETSPIPADPAATAGQNIIGRQFVLSNWTFPSGTRTTAVHTGITRVSNALRQAGDPDWGFYQQPSLTDTSIFDFRNNLIDGPNKYEDSEFEAWNLTLEQLFLDNKAGIELTFDQQEMSNANGSLLGDERNATIAIDNALTMIDGTPNANFGRPYVVNVPKMYYDEAERSAWRATAFYDLDLREKTNNDLLGRLLGRHVLTGVLSEQTREAQSRYGATTYAGSEFTHGASSSISNGQGPRFGAIHYLGGSLADMDSPAGANIPRLYTERSLSAFNLTGNDAVFFLKEQGASAEAEVIPLNVFNNDRQLTIAPEDADFGRSEVESIALVSQSYFWDDLLVATLGWREDELTTYDAGPAPLHPQGSRIVDPDVYTLPTESTFNDKSDTFSWGVAFHLPDSVTEKVSWIDRISLYYNDSSNFQPTTSRFNVYGERISSPQGKNTDKSIGLSMFENKLHIRATWYETDQVNVSEGTISTQIREIVNRQYVRLIETTRFGLNPDPNGDGIPFESGYIAPPQFLLDTFNVIRLPDGTATFSDPGNVVGVTESSSSGFELETVYNPNQRLSLVLNVAKQEAIRDNSGAALRKFFFEDAVGSNGESLYDNWTGPVGQGLVITQGGVTLAQQAESIANEIRSVVAQDGAIRQELREWRANAVANYRLNDTWNVGGAYRWQSESAIGYPITEAPNGDRIIDVANPFFGPNESNLDVWVGYQRPIMNDKVNWKIQFNIRNLLDEDDLVPTIAQPDGTHAIYRIPEERRWELSSSFTF</sequence>
<accession>A0A927IG94</accession>
<reference evidence="9" key="1">
    <citation type="submission" date="2020-09" db="EMBL/GenBank/DDBJ databases">
        <title>Pelagicoccus enzymogenes sp. nov. with an EPS production, isolated from marine sediment.</title>
        <authorList>
            <person name="Feng X."/>
        </authorList>
    </citation>
    <scope>NUCLEOTIDE SEQUENCE</scope>
    <source>
        <strain evidence="9">NFK12</strain>
    </source>
</reference>
<evidence type="ECO:0000256" key="3">
    <source>
        <dbReference type="ARBA" id="ARBA00022452"/>
    </source>
</evidence>
<evidence type="ECO:0000256" key="2">
    <source>
        <dbReference type="ARBA" id="ARBA00022448"/>
    </source>
</evidence>
<dbReference type="Proteomes" id="UP000622317">
    <property type="component" value="Unassembled WGS sequence"/>
</dbReference>
<evidence type="ECO:0000259" key="8">
    <source>
        <dbReference type="Pfam" id="PF07715"/>
    </source>
</evidence>
<dbReference type="InterPro" id="IPR039426">
    <property type="entry name" value="TonB-dep_rcpt-like"/>
</dbReference>